<evidence type="ECO:0000313" key="4">
    <source>
        <dbReference type="Proteomes" id="UP001194468"/>
    </source>
</evidence>
<evidence type="ECO:0000256" key="1">
    <source>
        <dbReference type="SAM" id="MobiDB-lite"/>
    </source>
</evidence>
<dbReference type="Proteomes" id="UP001194468">
    <property type="component" value="Unassembled WGS sequence"/>
</dbReference>
<dbReference type="SMART" id="SM00220">
    <property type="entry name" value="S_TKc"/>
    <property type="match status" value="1"/>
</dbReference>
<dbReference type="GO" id="GO:0005524">
    <property type="term" value="F:ATP binding"/>
    <property type="evidence" value="ECO:0007669"/>
    <property type="project" value="InterPro"/>
</dbReference>
<dbReference type="PANTHER" id="PTHR44167">
    <property type="entry name" value="OVARIAN-SPECIFIC SERINE/THREONINE-PROTEIN KINASE LOK-RELATED"/>
    <property type="match status" value="1"/>
</dbReference>
<evidence type="ECO:0000313" key="3">
    <source>
        <dbReference type="EMBL" id="KAF8433205.1"/>
    </source>
</evidence>
<keyword evidence="3" id="KW-0418">Kinase</keyword>
<gene>
    <name evidence="3" type="ORF">L210DRAFT_2733704</name>
</gene>
<sequence length="484" mass="55456">MASMFFDAFLYPAHGRKTAWKDKRWPITVIVEREGESLRQYSPRSDFLISNSALPRLLVEVNSTTQTQFPKDLRRMLATGAFVVRFANNFVSKFSQHKDFVLCTFFIAANGTATRYNLFQIPDDKKIYYTKKDFLFGDLLGRVEFARHLYNLRAELDPKEDQNAKDAVKALVDQVKARKMKSMYTKSETGGGGGNGHDAPLRAHGYEVEPKIIMDDSGGTLEPVYKTPDHILTVYKRTNPNKMFIAKKVREGSDELEILKFLDTMRPKSDHVISLVYSFDEWAIFPRMTTIEYYVDFSRKELQSKVPQVCLGLVEGVAYLHRLCIAHRDIKPDNLVVDKTFTLQIIDFDVAMRVKDEDEEVDDQCGTQRWMAPEVKKKLWHSPIKADRWSCGLVLLFLLNVFGREVTSLKAFARNLVAHDPKERPSLLEWDRYLAPPFSDSDASKTSQLRRDRAEGDGEMTKPNVKKQRLDSGLGGLRVDDAIS</sequence>
<evidence type="ECO:0000259" key="2">
    <source>
        <dbReference type="PROSITE" id="PS50011"/>
    </source>
</evidence>
<dbReference type="PROSITE" id="PS00108">
    <property type="entry name" value="PROTEIN_KINASE_ST"/>
    <property type="match status" value="1"/>
</dbReference>
<organism evidence="3 4">
    <name type="scientific">Boletus edulis BED1</name>
    <dbReference type="NCBI Taxonomy" id="1328754"/>
    <lineage>
        <taxon>Eukaryota</taxon>
        <taxon>Fungi</taxon>
        <taxon>Dikarya</taxon>
        <taxon>Basidiomycota</taxon>
        <taxon>Agaricomycotina</taxon>
        <taxon>Agaricomycetes</taxon>
        <taxon>Agaricomycetidae</taxon>
        <taxon>Boletales</taxon>
        <taxon>Boletineae</taxon>
        <taxon>Boletaceae</taxon>
        <taxon>Boletoideae</taxon>
        <taxon>Boletus</taxon>
    </lineage>
</organism>
<feature type="domain" description="Protein kinase" evidence="2">
    <location>
        <begin position="184"/>
        <end position="484"/>
    </location>
</feature>
<comment type="caution">
    <text evidence="3">The sequence shown here is derived from an EMBL/GenBank/DDBJ whole genome shotgun (WGS) entry which is preliminary data.</text>
</comment>
<keyword evidence="4" id="KW-1185">Reference proteome</keyword>
<dbReference type="SUPFAM" id="SSF56112">
    <property type="entry name" value="Protein kinase-like (PK-like)"/>
    <property type="match status" value="1"/>
</dbReference>
<reference evidence="3" key="1">
    <citation type="submission" date="2019-10" db="EMBL/GenBank/DDBJ databases">
        <authorList>
            <consortium name="DOE Joint Genome Institute"/>
            <person name="Kuo A."/>
            <person name="Miyauchi S."/>
            <person name="Kiss E."/>
            <person name="Drula E."/>
            <person name="Kohler A."/>
            <person name="Sanchez-Garcia M."/>
            <person name="Andreopoulos B."/>
            <person name="Barry K.W."/>
            <person name="Bonito G."/>
            <person name="Buee M."/>
            <person name="Carver A."/>
            <person name="Chen C."/>
            <person name="Cichocki N."/>
            <person name="Clum A."/>
            <person name="Culley D."/>
            <person name="Crous P.W."/>
            <person name="Fauchery L."/>
            <person name="Girlanda M."/>
            <person name="Hayes R."/>
            <person name="Keri Z."/>
            <person name="LaButti K."/>
            <person name="Lipzen A."/>
            <person name="Lombard V."/>
            <person name="Magnuson J."/>
            <person name="Maillard F."/>
            <person name="Morin E."/>
            <person name="Murat C."/>
            <person name="Nolan M."/>
            <person name="Ohm R."/>
            <person name="Pangilinan J."/>
            <person name="Pereira M."/>
            <person name="Perotto S."/>
            <person name="Peter M."/>
            <person name="Riley R."/>
            <person name="Sitrit Y."/>
            <person name="Stielow B."/>
            <person name="Szollosi G."/>
            <person name="Zifcakova L."/>
            <person name="Stursova M."/>
            <person name="Spatafora J.W."/>
            <person name="Tedersoo L."/>
            <person name="Vaario L.-M."/>
            <person name="Yamada A."/>
            <person name="Yan M."/>
            <person name="Wang P."/>
            <person name="Xu J."/>
            <person name="Bruns T."/>
            <person name="Baldrian P."/>
            <person name="Vilgalys R."/>
            <person name="Henrissat B."/>
            <person name="Grigoriev I.V."/>
            <person name="Hibbett D."/>
            <person name="Nagy L.G."/>
            <person name="Martin F.M."/>
        </authorList>
    </citation>
    <scope>NUCLEOTIDE SEQUENCE</scope>
    <source>
        <strain evidence="3">BED1</strain>
    </source>
</reference>
<proteinExistence type="predicted"/>
<dbReference type="Gene3D" id="1.10.510.10">
    <property type="entry name" value="Transferase(Phosphotransferase) domain 1"/>
    <property type="match status" value="1"/>
</dbReference>
<keyword evidence="3" id="KW-0808">Transferase</keyword>
<dbReference type="PANTHER" id="PTHR44167:SF24">
    <property type="entry name" value="SERINE_THREONINE-PROTEIN KINASE CHK2"/>
    <property type="match status" value="1"/>
</dbReference>
<protein>
    <submittedName>
        <fullName evidence="3">Kinase-like domain-containing protein</fullName>
    </submittedName>
</protein>
<feature type="region of interest" description="Disordered" evidence="1">
    <location>
        <begin position="437"/>
        <end position="484"/>
    </location>
</feature>
<accession>A0AAD4BL59</accession>
<dbReference type="AlphaFoldDB" id="A0AAD4BL59"/>
<dbReference type="CDD" id="cd00180">
    <property type="entry name" value="PKc"/>
    <property type="match status" value="1"/>
</dbReference>
<dbReference type="EMBL" id="WHUW01000035">
    <property type="protein sequence ID" value="KAF8433205.1"/>
    <property type="molecule type" value="Genomic_DNA"/>
</dbReference>
<dbReference type="InterPro" id="IPR000719">
    <property type="entry name" value="Prot_kinase_dom"/>
</dbReference>
<name>A0AAD4BL59_BOLED</name>
<reference evidence="3" key="2">
    <citation type="journal article" date="2020" name="Nat. Commun.">
        <title>Large-scale genome sequencing of mycorrhizal fungi provides insights into the early evolution of symbiotic traits.</title>
        <authorList>
            <person name="Miyauchi S."/>
            <person name="Kiss E."/>
            <person name="Kuo A."/>
            <person name="Drula E."/>
            <person name="Kohler A."/>
            <person name="Sanchez-Garcia M."/>
            <person name="Morin E."/>
            <person name="Andreopoulos B."/>
            <person name="Barry K.W."/>
            <person name="Bonito G."/>
            <person name="Buee M."/>
            <person name="Carver A."/>
            <person name="Chen C."/>
            <person name="Cichocki N."/>
            <person name="Clum A."/>
            <person name="Culley D."/>
            <person name="Crous P.W."/>
            <person name="Fauchery L."/>
            <person name="Girlanda M."/>
            <person name="Hayes R.D."/>
            <person name="Keri Z."/>
            <person name="LaButti K."/>
            <person name="Lipzen A."/>
            <person name="Lombard V."/>
            <person name="Magnuson J."/>
            <person name="Maillard F."/>
            <person name="Murat C."/>
            <person name="Nolan M."/>
            <person name="Ohm R.A."/>
            <person name="Pangilinan J."/>
            <person name="Pereira M.F."/>
            <person name="Perotto S."/>
            <person name="Peter M."/>
            <person name="Pfister S."/>
            <person name="Riley R."/>
            <person name="Sitrit Y."/>
            <person name="Stielow J.B."/>
            <person name="Szollosi G."/>
            <person name="Zifcakova L."/>
            <person name="Stursova M."/>
            <person name="Spatafora J.W."/>
            <person name="Tedersoo L."/>
            <person name="Vaario L.M."/>
            <person name="Yamada A."/>
            <person name="Yan M."/>
            <person name="Wang P."/>
            <person name="Xu J."/>
            <person name="Bruns T."/>
            <person name="Baldrian P."/>
            <person name="Vilgalys R."/>
            <person name="Dunand C."/>
            <person name="Henrissat B."/>
            <person name="Grigoriev I.V."/>
            <person name="Hibbett D."/>
            <person name="Nagy L.G."/>
            <person name="Martin F.M."/>
        </authorList>
    </citation>
    <scope>NUCLEOTIDE SEQUENCE</scope>
    <source>
        <strain evidence="3">BED1</strain>
    </source>
</reference>
<dbReference type="InterPro" id="IPR008271">
    <property type="entry name" value="Ser/Thr_kinase_AS"/>
</dbReference>
<feature type="compositionally biased region" description="Basic and acidic residues" evidence="1">
    <location>
        <begin position="449"/>
        <end position="460"/>
    </location>
</feature>
<dbReference type="InterPro" id="IPR011009">
    <property type="entry name" value="Kinase-like_dom_sf"/>
</dbReference>
<dbReference type="Pfam" id="PF00069">
    <property type="entry name" value="Pkinase"/>
    <property type="match status" value="1"/>
</dbReference>
<dbReference type="GO" id="GO:0004672">
    <property type="term" value="F:protein kinase activity"/>
    <property type="evidence" value="ECO:0007669"/>
    <property type="project" value="InterPro"/>
</dbReference>
<dbReference type="PROSITE" id="PS50011">
    <property type="entry name" value="PROTEIN_KINASE_DOM"/>
    <property type="match status" value="1"/>
</dbReference>